<evidence type="ECO:0000313" key="1">
    <source>
        <dbReference type="EMBL" id="MFB9768850.1"/>
    </source>
</evidence>
<organism evidence="1 2">
    <name type="scientific">Lactiplantibacillus modestisalitolerans</name>
    <dbReference type="NCBI Taxonomy" id="1457219"/>
    <lineage>
        <taxon>Bacteria</taxon>
        <taxon>Bacillati</taxon>
        <taxon>Bacillota</taxon>
        <taxon>Bacilli</taxon>
        <taxon>Lactobacillales</taxon>
        <taxon>Lactobacillaceae</taxon>
        <taxon>Lactiplantibacillus</taxon>
    </lineage>
</organism>
<accession>A0ABV5WSP7</accession>
<dbReference type="SUPFAM" id="SSF81301">
    <property type="entry name" value="Nucleotidyltransferase"/>
    <property type="match status" value="1"/>
</dbReference>
<keyword evidence="2" id="KW-1185">Reference proteome</keyword>
<dbReference type="Gene3D" id="1.20.120.330">
    <property type="entry name" value="Nucleotidyltransferases domain 2"/>
    <property type="match status" value="1"/>
</dbReference>
<dbReference type="Pfam" id="PF04439">
    <property type="entry name" value="Adenyl_transf"/>
    <property type="match status" value="1"/>
</dbReference>
<dbReference type="Gene3D" id="3.30.460.10">
    <property type="entry name" value="Beta Polymerase, domain 2"/>
    <property type="match status" value="1"/>
</dbReference>
<gene>
    <name evidence="1" type="ORF">ACFFLI_03050</name>
</gene>
<dbReference type="InterPro" id="IPR007530">
    <property type="entry name" value="Aminoglycoside_adenylylTfrase"/>
</dbReference>
<dbReference type="Proteomes" id="UP001589691">
    <property type="component" value="Unassembled WGS sequence"/>
</dbReference>
<dbReference type="InterPro" id="IPR043519">
    <property type="entry name" value="NT_sf"/>
</dbReference>
<name>A0ABV5WSP7_9LACO</name>
<reference evidence="1 2" key="1">
    <citation type="submission" date="2024-09" db="EMBL/GenBank/DDBJ databases">
        <authorList>
            <person name="Sun Q."/>
            <person name="Mori K."/>
        </authorList>
    </citation>
    <scope>NUCLEOTIDE SEQUENCE [LARGE SCALE GENOMIC DNA]</scope>
    <source>
        <strain evidence="1 2">TBRC 4576</strain>
    </source>
</reference>
<dbReference type="RefSeq" id="WP_137643608.1">
    <property type="nucleotide sequence ID" value="NZ_BJEA01000021.1"/>
</dbReference>
<proteinExistence type="predicted"/>
<evidence type="ECO:0000313" key="2">
    <source>
        <dbReference type="Proteomes" id="UP001589691"/>
    </source>
</evidence>
<sequence length="277" mass="31767">MGLVTQLMEYGRAQSWVRAIGTEGSRNDPQARSDAWQDIDMTYFTTDVTQFDFEDWCQTFGKPLMCQHLVGQNLFNSEGHQWDVHLVQLGGLARIDLKIAPISVMRTYLAADSLNTINWSRNSVALTRQPDNHTHWVGTPDQAQFDAALNEFYWCAGNVVKCLARRQVMAANEINNRNVRPELLRLLAWNAAIPLKGRFDPGSEYRYLGARLPRVIQRQIMATYQQGDLVASRQSLQTELMAIQWCQTQLVDALDLTLPDFVVPSRRQLRQWLKIDI</sequence>
<dbReference type="EMBL" id="JBHLZY010000005">
    <property type="protein sequence ID" value="MFB9768850.1"/>
    <property type="molecule type" value="Genomic_DNA"/>
</dbReference>
<protein>
    <submittedName>
        <fullName evidence="1">Aminoglycoside 6-adenylyltransferase</fullName>
    </submittedName>
</protein>
<comment type="caution">
    <text evidence="1">The sequence shown here is derived from an EMBL/GenBank/DDBJ whole genome shotgun (WGS) entry which is preliminary data.</text>
</comment>
<dbReference type="SUPFAM" id="SSF81631">
    <property type="entry name" value="PAP/OAS1 substrate-binding domain"/>
    <property type="match status" value="1"/>
</dbReference>